<evidence type="ECO:0008006" key="4">
    <source>
        <dbReference type="Google" id="ProtNLM"/>
    </source>
</evidence>
<sequence length="126" mass="14138">MWYFTFILAIIPTIYSHNDYVLLVRVPDGVSDGMLVNSYQEKEVFTKRAIPFNGGMYGKRAAIPFSGGMYGKRSDPLFIQQRSVIPFSGGMYGKRSLSSLNGYAQNENQIKRGAMPFSGGMYGKRK</sequence>
<evidence type="ECO:0000313" key="2">
    <source>
        <dbReference type="EMBL" id="CAB3403705.1"/>
    </source>
</evidence>
<comment type="caution">
    <text evidence="2">The sequence shown here is derived from an EMBL/GenBank/DDBJ whole genome shotgun (WGS) entry which is preliminary data.</text>
</comment>
<feature type="signal peptide" evidence="1">
    <location>
        <begin position="1"/>
        <end position="16"/>
    </location>
</feature>
<keyword evidence="3" id="KW-1185">Reference proteome</keyword>
<dbReference type="EMBL" id="CADEPM010000003">
    <property type="protein sequence ID" value="CAB3403705.1"/>
    <property type="molecule type" value="Genomic_DNA"/>
</dbReference>
<protein>
    <recommendedName>
        <fullName evidence="4">Neuropeptide-Like Protein</fullName>
    </recommendedName>
</protein>
<dbReference type="AlphaFoldDB" id="A0A8S1EUC9"/>
<evidence type="ECO:0000313" key="3">
    <source>
        <dbReference type="Proteomes" id="UP000494206"/>
    </source>
</evidence>
<proteinExistence type="predicted"/>
<dbReference type="OrthoDB" id="5820108at2759"/>
<dbReference type="Proteomes" id="UP000494206">
    <property type="component" value="Unassembled WGS sequence"/>
</dbReference>
<keyword evidence="1" id="KW-0732">Signal</keyword>
<feature type="chain" id="PRO_5035742259" description="Neuropeptide-Like Protein" evidence="1">
    <location>
        <begin position="17"/>
        <end position="126"/>
    </location>
</feature>
<evidence type="ECO:0000256" key="1">
    <source>
        <dbReference type="SAM" id="SignalP"/>
    </source>
</evidence>
<gene>
    <name evidence="2" type="ORF">CBOVIS_LOCUS6134</name>
</gene>
<reference evidence="2 3" key="1">
    <citation type="submission" date="2020-04" db="EMBL/GenBank/DDBJ databases">
        <authorList>
            <person name="Laetsch R D."/>
            <person name="Stevens L."/>
            <person name="Kumar S."/>
            <person name="Blaxter L. M."/>
        </authorList>
    </citation>
    <scope>NUCLEOTIDE SEQUENCE [LARGE SCALE GENOMIC DNA]</scope>
</reference>
<accession>A0A8S1EUC9</accession>
<name>A0A8S1EUC9_9PELO</name>
<organism evidence="2 3">
    <name type="scientific">Caenorhabditis bovis</name>
    <dbReference type="NCBI Taxonomy" id="2654633"/>
    <lineage>
        <taxon>Eukaryota</taxon>
        <taxon>Metazoa</taxon>
        <taxon>Ecdysozoa</taxon>
        <taxon>Nematoda</taxon>
        <taxon>Chromadorea</taxon>
        <taxon>Rhabditida</taxon>
        <taxon>Rhabditina</taxon>
        <taxon>Rhabditomorpha</taxon>
        <taxon>Rhabditoidea</taxon>
        <taxon>Rhabditidae</taxon>
        <taxon>Peloderinae</taxon>
        <taxon>Caenorhabditis</taxon>
    </lineage>
</organism>